<gene>
    <name evidence="1" type="ORF">RRG08_060226</name>
</gene>
<comment type="caution">
    <text evidence="1">The sequence shown here is derived from an EMBL/GenBank/DDBJ whole genome shotgun (WGS) entry which is preliminary data.</text>
</comment>
<name>A0AAE0ZWY9_9GAST</name>
<organism evidence="1 2">
    <name type="scientific">Elysia crispata</name>
    <name type="common">lettuce slug</name>
    <dbReference type="NCBI Taxonomy" id="231223"/>
    <lineage>
        <taxon>Eukaryota</taxon>
        <taxon>Metazoa</taxon>
        <taxon>Spiralia</taxon>
        <taxon>Lophotrochozoa</taxon>
        <taxon>Mollusca</taxon>
        <taxon>Gastropoda</taxon>
        <taxon>Heterobranchia</taxon>
        <taxon>Euthyneura</taxon>
        <taxon>Panpulmonata</taxon>
        <taxon>Sacoglossa</taxon>
        <taxon>Placobranchoidea</taxon>
        <taxon>Plakobranchidae</taxon>
        <taxon>Elysia</taxon>
    </lineage>
</organism>
<protein>
    <submittedName>
        <fullName evidence="1">Uncharacterized protein</fullName>
    </submittedName>
</protein>
<evidence type="ECO:0000313" key="2">
    <source>
        <dbReference type="Proteomes" id="UP001283361"/>
    </source>
</evidence>
<dbReference type="Proteomes" id="UP001283361">
    <property type="component" value="Unassembled WGS sequence"/>
</dbReference>
<sequence length="103" mass="11694">MRAPVAAVKPYSEQYNQIILYEEDLRHCQFEASVFVYITGARKKKPIKADKIPEKLWCVMMGGGQNSGETVVRHDGEADKIPENLQYVVMGRQTAFQINCPMS</sequence>
<keyword evidence="2" id="KW-1185">Reference proteome</keyword>
<reference evidence="1" key="1">
    <citation type="journal article" date="2023" name="G3 (Bethesda)">
        <title>A reference genome for the long-term kleptoplast-retaining sea slug Elysia crispata morphotype clarki.</title>
        <authorList>
            <person name="Eastman K.E."/>
            <person name="Pendleton A.L."/>
            <person name="Shaikh M.A."/>
            <person name="Suttiyut T."/>
            <person name="Ogas R."/>
            <person name="Tomko P."/>
            <person name="Gavelis G."/>
            <person name="Widhalm J.R."/>
            <person name="Wisecaver J.H."/>
        </authorList>
    </citation>
    <scope>NUCLEOTIDE SEQUENCE</scope>
    <source>
        <strain evidence="1">ECLA1</strain>
    </source>
</reference>
<accession>A0AAE0ZWY9</accession>
<proteinExistence type="predicted"/>
<dbReference type="AlphaFoldDB" id="A0AAE0ZWY9"/>
<evidence type="ECO:0000313" key="1">
    <source>
        <dbReference type="EMBL" id="KAK3776511.1"/>
    </source>
</evidence>
<dbReference type="EMBL" id="JAWDGP010003204">
    <property type="protein sequence ID" value="KAK3776511.1"/>
    <property type="molecule type" value="Genomic_DNA"/>
</dbReference>